<feature type="transmembrane region" description="Helical" evidence="7">
    <location>
        <begin position="280"/>
        <end position="298"/>
    </location>
</feature>
<keyword evidence="4 7" id="KW-1133">Transmembrane helix</keyword>
<dbReference type="Gene3D" id="1.20.1640.10">
    <property type="entry name" value="Multidrug efflux transporter AcrB transmembrane domain"/>
    <property type="match status" value="2"/>
</dbReference>
<keyword evidence="10" id="KW-1185">Reference proteome</keyword>
<keyword evidence="6" id="KW-0325">Glycoprotein</keyword>
<evidence type="ECO:0000256" key="2">
    <source>
        <dbReference type="ARBA" id="ARBA00005585"/>
    </source>
</evidence>
<evidence type="ECO:0000256" key="1">
    <source>
        <dbReference type="ARBA" id="ARBA00004141"/>
    </source>
</evidence>
<feature type="transmembrane region" description="Helical" evidence="7">
    <location>
        <begin position="438"/>
        <end position="460"/>
    </location>
</feature>
<dbReference type="InterPro" id="IPR000731">
    <property type="entry name" value="SSD"/>
</dbReference>
<feature type="domain" description="SSD" evidence="8">
    <location>
        <begin position="212"/>
        <end position="371"/>
    </location>
</feature>
<feature type="transmembrane region" description="Helical" evidence="7">
    <location>
        <begin position="245"/>
        <end position="274"/>
    </location>
</feature>
<gene>
    <name evidence="9" type="ORF">MAR_030184</name>
</gene>
<feature type="transmembrane region" description="Helical" evidence="7">
    <location>
        <begin position="639"/>
        <end position="657"/>
    </location>
</feature>
<dbReference type="PROSITE" id="PS50156">
    <property type="entry name" value="SSD"/>
    <property type="match status" value="1"/>
</dbReference>
<evidence type="ECO:0000256" key="5">
    <source>
        <dbReference type="ARBA" id="ARBA00023136"/>
    </source>
</evidence>
<protein>
    <submittedName>
        <fullName evidence="9">PTHD3-like protein</fullName>
    </submittedName>
</protein>
<dbReference type="InterPro" id="IPR051697">
    <property type="entry name" value="Patched_domain-protein"/>
</dbReference>
<feature type="transmembrane region" description="Helical" evidence="7">
    <location>
        <begin position="662"/>
        <end position="681"/>
    </location>
</feature>
<name>A0ABY7DJH7_MYAAR</name>
<feature type="transmembrane region" description="Helical" evidence="7">
    <location>
        <begin position="737"/>
        <end position="759"/>
    </location>
</feature>
<feature type="transmembrane region" description="Helical" evidence="7">
    <location>
        <begin position="319"/>
        <end position="340"/>
    </location>
</feature>
<evidence type="ECO:0000256" key="4">
    <source>
        <dbReference type="ARBA" id="ARBA00022989"/>
    </source>
</evidence>
<dbReference type="Proteomes" id="UP001164746">
    <property type="component" value="Chromosome 2"/>
</dbReference>
<dbReference type="PANTHER" id="PTHR10796">
    <property type="entry name" value="PATCHED-RELATED"/>
    <property type="match status" value="1"/>
</dbReference>
<evidence type="ECO:0000313" key="10">
    <source>
        <dbReference type="Proteomes" id="UP001164746"/>
    </source>
</evidence>
<accession>A0ABY7DJH7</accession>
<sequence>MIMLKDDIDVSRVYTPMNSQATKDEESILALFPDRSETEFYSYQTVNQPRYATVYVRAVDGNVVSQSNLYKLKTIVDIVNFTIDEVPFEQICARRSGACVIDGSVFLTRYFSACVAGNNVTYPYFTDKNGIPTDIEPLLGEVNVSDKTLQGSSYLKLQFYLRSESSYSIEKVQAWQDKFIENMKNFRSSNLKVAYAHTDSLGNELNANIGGDIALFSATFTLMITYACIATFAASNDCVANRMMLGFAGVTAAVLGIVASFGLVSASGMSFVSIVGNSPFLILGIGVDDMFILLSGLVTAGFSDSSEQRFGTMMRHSGVAITITSLTNIIAFGCGASSTFKSVRNFCVYTGVAVIFCYINQASFFSAWIALNEKRIEQRKHVVLCCKSTKSKTQSKQERASKMTIFCCAGQKPSEEKDIDSFLERFPKWVLPKIVKPLAMKIIILFAFAAYLGVAIWGVINLKQGLAISNLVSKESYFFKFNKWEVDYFSEHIPIMFVVDNKVTYSSAKVQNEIQNLLNAASSNEFMTNTTISWLDAYTSSIFYNDTNEASFIVGIYSFLLDPINSRFEHDIKISEDNQTIVASRFYVFTITIADSQDSGKMMTDMRKIANDEKKLSVIVFAPSFIFYEQYVEILPQTVQTLGMSLGAVFLVTLFFMPHPLLLFYILITMVMIITGIIGFMHHWGLTLSSITMIHLIMSVGFSIDYTAHICHAFMVADGQTREERAQLALKTAGAPIFNGAISSLIGIIMLSIAKSYIFQSFFQVMFLVIAFGLFHSVLFLPVILSFIGPNKSKSKTQNIGRVSLHELPMTHPNSISKENSTRYSIANVEPWRDLPPPSPVQNRDELYNIDKTSSDHSVASNVSKRDIPMRMRQTTPVTVIYTGKEGDTRLLYL</sequence>
<dbReference type="Pfam" id="PF02460">
    <property type="entry name" value="Patched"/>
    <property type="match status" value="1"/>
</dbReference>
<dbReference type="EMBL" id="CP111013">
    <property type="protein sequence ID" value="WAQ97494.1"/>
    <property type="molecule type" value="Genomic_DNA"/>
</dbReference>
<dbReference type="PANTHER" id="PTHR10796:SF92">
    <property type="entry name" value="PATCHED-RELATED, ISOFORM A"/>
    <property type="match status" value="1"/>
</dbReference>
<comment type="subcellular location">
    <subcellularLocation>
        <location evidence="1">Membrane</location>
        <topology evidence="1">Multi-pass membrane protein</topology>
    </subcellularLocation>
</comment>
<evidence type="ECO:0000256" key="6">
    <source>
        <dbReference type="ARBA" id="ARBA00023180"/>
    </source>
</evidence>
<proteinExistence type="inferred from homology"/>
<feature type="transmembrane region" description="Helical" evidence="7">
    <location>
        <begin position="765"/>
        <end position="788"/>
    </location>
</feature>
<dbReference type="InterPro" id="IPR003392">
    <property type="entry name" value="PTHD_SSD"/>
</dbReference>
<feature type="transmembrane region" description="Helical" evidence="7">
    <location>
        <begin position="693"/>
        <end position="716"/>
    </location>
</feature>
<organism evidence="9 10">
    <name type="scientific">Mya arenaria</name>
    <name type="common">Soft-shell clam</name>
    <dbReference type="NCBI Taxonomy" id="6604"/>
    <lineage>
        <taxon>Eukaryota</taxon>
        <taxon>Metazoa</taxon>
        <taxon>Spiralia</taxon>
        <taxon>Lophotrochozoa</taxon>
        <taxon>Mollusca</taxon>
        <taxon>Bivalvia</taxon>
        <taxon>Autobranchia</taxon>
        <taxon>Heteroconchia</taxon>
        <taxon>Euheterodonta</taxon>
        <taxon>Imparidentia</taxon>
        <taxon>Neoheterodontei</taxon>
        <taxon>Myida</taxon>
        <taxon>Myoidea</taxon>
        <taxon>Myidae</taxon>
        <taxon>Mya</taxon>
    </lineage>
</organism>
<comment type="similarity">
    <text evidence="2">Belongs to the patched family.</text>
</comment>
<keyword evidence="3 7" id="KW-0812">Transmembrane</keyword>
<reference evidence="9" key="1">
    <citation type="submission" date="2022-11" db="EMBL/GenBank/DDBJ databases">
        <title>Centuries of genome instability and evolution in soft-shell clam transmissible cancer (bioRxiv).</title>
        <authorList>
            <person name="Hart S.F.M."/>
            <person name="Yonemitsu M.A."/>
            <person name="Giersch R.M."/>
            <person name="Beal B.F."/>
            <person name="Arriagada G."/>
            <person name="Davis B.W."/>
            <person name="Ostrander E.A."/>
            <person name="Goff S.P."/>
            <person name="Metzger M.J."/>
        </authorList>
    </citation>
    <scope>NUCLEOTIDE SEQUENCE</scope>
    <source>
        <strain evidence="9">MELC-2E11</strain>
        <tissue evidence="9">Siphon/mantle</tissue>
    </source>
</reference>
<dbReference type="SUPFAM" id="SSF82866">
    <property type="entry name" value="Multidrug efflux transporter AcrB transmembrane domain"/>
    <property type="match status" value="2"/>
</dbReference>
<evidence type="ECO:0000256" key="3">
    <source>
        <dbReference type="ARBA" id="ARBA00022692"/>
    </source>
</evidence>
<feature type="transmembrane region" description="Helical" evidence="7">
    <location>
        <begin position="346"/>
        <end position="371"/>
    </location>
</feature>
<evidence type="ECO:0000259" key="8">
    <source>
        <dbReference type="PROSITE" id="PS50156"/>
    </source>
</evidence>
<evidence type="ECO:0000256" key="7">
    <source>
        <dbReference type="SAM" id="Phobius"/>
    </source>
</evidence>
<feature type="transmembrane region" description="Helical" evidence="7">
    <location>
        <begin position="213"/>
        <end position="233"/>
    </location>
</feature>
<evidence type="ECO:0000313" key="9">
    <source>
        <dbReference type="EMBL" id="WAQ97494.1"/>
    </source>
</evidence>
<keyword evidence="5 7" id="KW-0472">Membrane</keyword>